<dbReference type="Pfam" id="PF10066">
    <property type="entry name" value="DUF2304"/>
    <property type="match status" value="1"/>
</dbReference>
<dbReference type="AlphaFoldDB" id="A0A4R4U9W1"/>
<dbReference type="Proteomes" id="UP000294744">
    <property type="component" value="Unassembled WGS sequence"/>
</dbReference>
<evidence type="ECO:0000313" key="2">
    <source>
        <dbReference type="EMBL" id="TDC88298.1"/>
    </source>
</evidence>
<dbReference type="InterPro" id="IPR019277">
    <property type="entry name" value="DUF2304"/>
</dbReference>
<evidence type="ECO:0000313" key="3">
    <source>
        <dbReference type="Proteomes" id="UP000294744"/>
    </source>
</evidence>
<comment type="caution">
    <text evidence="2">The sequence shown here is derived from an EMBL/GenBank/DDBJ whole genome shotgun (WGS) entry which is preliminary data.</text>
</comment>
<evidence type="ECO:0000256" key="1">
    <source>
        <dbReference type="SAM" id="Phobius"/>
    </source>
</evidence>
<organism evidence="2 3">
    <name type="scientific">Saccharopolyspora aridisoli</name>
    <dbReference type="NCBI Taxonomy" id="2530385"/>
    <lineage>
        <taxon>Bacteria</taxon>
        <taxon>Bacillati</taxon>
        <taxon>Actinomycetota</taxon>
        <taxon>Actinomycetes</taxon>
        <taxon>Pseudonocardiales</taxon>
        <taxon>Pseudonocardiaceae</taxon>
        <taxon>Saccharopolyspora</taxon>
    </lineage>
</organism>
<accession>A0A4R4U9W1</accession>
<name>A0A4R4U9W1_9PSEU</name>
<dbReference type="EMBL" id="SMKV01000044">
    <property type="protein sequence ID" value="TDC88298.1"/>
    <property type="molecule type" value="Genomic_DNA"/>
</dbReference>
<feature type="transmembrane region" description="Helical" evidence="1">
    <location>
        <begin position="6"/>
        <end position="22"/>
    </location>
</feature>
<keyword evidence="1" id="KW-1133">Transmembrane helix</keyword>
<reference evidence="2 3" key="1">
    <citation type="submission" date="2019-03" db="EMBL/GenBank/DDBJ databases">
        <title>Draft genome sequences of novel Actinobacteria.</title>
        <authorList>
            <person name="Sahin N."/>
            <person name="Ay H."/>
            <person name="Saygin H."/>
        </authorList>
    </citation>
    <scope>NUCLEOTIDE SEQUENCE [LARGE SCALE GENOMIC DNA]</scope>
    <source>
        <strain evidence="2 3">16K404</strain>
    </source>
</reference>
<dbReference type="OrthoDB" id="8904808at2"/>
<proteinExistence type="predicted"/>
<sequence>MTIQVILVVAVTALLVFFLRHHGTTYVTAAVRIGFIMFLAFGVFAVLRPDTLTLLAAAVGVGRGSDLLLYGLVTAFAFFSLNTYLRFKELRVRFSRLARAVALDEERDRTS</sequence>
<gene>
    <name evidence="2" type="ORF">E1161_23950</name>
</gene>
<feature type="transmembrane region" description="Helical" evidence="1">
    <location>
        <begin position="67"/>
        <end position="87"/>
    </location>
</feature>
<keyword evidence="1" id="KW-0812">Transmembrane</keyword>
<keyword evidence="3" id="KW-1185">Reference proteome</keyword>
<dbReference type="RefSeq" id="WP_132626987.1">
    <property type="nucleotide sequence ID" value="NZ_SMKV01000044.1"/>
</dbReference>
<protein>
    <submittedName>
        <fullName evidence="2">DUF2304 domain-containing protein</fullName>
    </submittedName>
</protein>
<feature type="transmembrane region" description="Helical" evidence="1">
    <location>
        <begin position="29"/>
        <end position="47"/>
    </location>
</feature>
<keyword evidence="1" id="KW-0472">Membrane</keyword>